<dbReference type="RefSeq" id="WP_015511903.1">
    <property type="nucleotide sequence ID" value="NC_021007.1"/>
</dbReference>
<protein>
    <submittedName>
        <fullName evidence="1">Uncharacterized protein</fullName>
    </submittedName>
</protein>
<name>G8C3Z0_9MOLU</name>
<accession>G8C3Z0</accession>
<organism evidence="1">
    <name type="scientific">Candidatus Mycoplasma haematominutum 'Birmingham 1'</name>
    <dbReference type="NCBI Taxonomy" id="1116213"/>
    <lineage>
        <taxon>Bacteria</taxon>
        <taxon>Bacillati</taxon>
        <taxon>Mycoplasmatota</taxon>
        <taxon>Mollicutes</taxon>
        <taxon>Mycoplasmataceae</taxon>
        <taxon>Mycoplasma</taxon>
    </lineage>
</organism>
<dbReference type="OrthoDB" id="398938at2"/>
<dbReference type="HOGENOM" id="CLU_2045415_0_0_14"/>
<proteinExistence type="predicted"/>
<sequence length="120" mass="13959">MLLKEALSAFSLVAGLFTISGFAIKVDKFENNHILQDPKTEKTKMFLPIESFNKLNLKAGDNFKYYVGSDMRIKKITQIETHSNHTTLIFDEPFHEDNHLKVESVKYYLEAKPFWANLFK</sequence>
<dbReference type="PATRIC" id="fig|1116213.3.peg.562"/>
<reference evidence="1" key="2">
    <citation type="submission" date="2011-11" db="EMBL/GenBank/DDBJ databases">
        <authorList>
            <person name="Barker E."/>
        </authorList>
    </citation>
    <scope>NUCLEOTIDE SEQUENCE</scope>
    <source>
        <strain evidence="1">Birmingham 1</strain>
    </source>
</reference>
<dbReference type="AlphaFoldDB" id="G8C3Z0"/>
<evidence type="ECO:0000313" key="1">
    <source>
        <dbReference type="EMBL" id="CCE67038.1"/>
    </source>
</evidence>
<dbReference type="EMBL" id="HE613254">
    <property type="protein sequence ID" value="CCE67038.1"/>
    <property type="molecule type" value="Genomic_DNA"/>
</dbReference>
<reference evidence="1" key="1">
    <citation type="submission" date="2011-11" db="EMBL/GenBank/DDBJ databases">
        <title>Complete genome sequence of Candidatus Mycoplasma haemominutum.</title>
        <authorList>
            <person name="Barker E.N."/>
            <person name="Darby A.C."/>
            <person name="Helps C.R."/>
            <person name="Peters I.R."/>
            <person name="Hughes M.A."/>
            <person name="Radford A.D."/>
            <person name="Novacco M."/>
            <person name="Boretti F."/>
            <person name="Hofmann-Lehmann R."/>
            <person name="Tasker S."/>
        </authorList>
    </citation>
    <scope>NUCLEOTIDE SEQUENCE</scope>
    <source>
        <strain evidence="1">Birmingham 1</strain>
    </source>
</reference>
<dbReference type="KEGG" id="mhb:MHM_05200"/>
<gene>
    <name evidence="1" type="ORF">MHM_05200</name>
</gene>